<gene>
    <name evidence="5" type="ORF">B7O87_13875</name>
</gene>
<organism evidence="5 6">
    <name type="scientific">Cylindrospermopsis raciborskii CENA303</name>
    <dbReference type="NCBI Taxonomy" id="1170769"/>
    <lineage>
        <taxon>Bacteria</taxon>
        <taxon>Bacillati</taxon>
        <taxon>Cyanobacteriota</taxon>
        <taxon>Cyanophyceae</taxon>
        <taxon>Nostocales</taxon>
        <taxon>Aphanizomenonaceae</taxon>
        <taxon>Cylindrospermopsis</taxon>
    </lineage>
</organism>
<dbReference type="InterPro" id="IPR011990">
    <property type="entry name" value="TPR-like_helical_dom_sf"/>
</dbReference>
<evidence type="ECO:0000256" key="2">
    <source>
        <dbReference type="ARBA" id="ARBA00022803"/>
    </source>
</evidence>
<sequence>MNVNENPTTDIFTLNRQVYRRLRLALSVSLRRQIFFAVCDNINIRNQVASKLHSDLAYPVERVLYPIGAKQGISTPAYPRLVTVRLNLNDPNPIAQINQWLGNYPPPRVGKSQDSPGKVLPIPAFQIVGVEQLTKQSIAVQRLFLHNLKLGEEYFSRKQSTSIVDSNLLFWVTRPWLYAIQQSAGQFWQYRTGVFIFEGEPTGGIENPNYPQNSSELRSVRLEELDPSVVEESTLVNYQPGEDNGKSLDNETKESTEEENQIVPFITNVPKLSSFSHINQELISLIPKTLNPNIDEDRDTNWQVKQLLWEIEKLTINPTQDSQEEIAQAYHNLGTLYRLRIEQGDPNLDNLMVAIIAYQESLSYDDTSPLVPDTLNDLGTLYWMLHRTSVSSQEAQTYIEQSLEFYQLVLKMIECDSQPEIYARVQSNLATAYGDLAKFYQPLENWQAAIKAYRETLNYRKEEMDSHKYASCQNNLGTAYWHLAQHSEPEKNLKQAIFAYSSALSHYQAEKDPVKYGMIQNNIGTAYWNLSHYETPEKNLQLAIDFYQEALKYRTPENIPMGCAVTRNNLGTAYWQLSNLPNMKGENRQNLLKLSIETYENTLTIAKSFDRKDLSFDILGTQNNLAIAHYQLITDSHFKGDKEIVSYHLQTSLDYFLKTLNGLDENTQPYQETFNQIVKIIRTFHHELGIQGQNLALSKIPGSLIPKLLPQL</sequence>
<evidence type="ECO:0000313" key="5">
    <source>
        <dbReference type="EMBL" id="OSO88182.1"/>
    </source>
</evidence>
<dbReference type="Pfam" id="PF13424">
    <property type="entry name" value="TPR_12"/>
    <property type="match status" value="1"/>
</dbReference>
<evidence type="ECO:0000256" key="1">
    <source>
        <dbReference type="ARBA" id="ARBA00022737"/>
    </source>
</evidence>
<name>A0A1X4G3W8_9CYAN</name>
<dbReference type="SUPFAM" id="SSF48452">
    <property type="entry name" value="TPR-like"/>
    <property type="match status" value="2"/>
</dbReference>
<protein>
    <submittedName>
        <fullName evidence="5">Tetratricopeptide repeat protein</fullName>
    </submittedName>
</protein>
<dbReference type="PROSITE" id="PS50005">
    <property type="entry name" value="TPR"/>
    <property type="match status" value="1"/>
</dbReference>
<dbReference type="InterPro" id="IPR019734">
    <property type="entry name" value="TPR_rpt"/>
</dbReference>
<dbReference type="PANTHER" id="PTHR45641:SF19">
    <property type="entry name" value="NEPHROCYSTIN-3"/>
    <property type="match status" value="1"/>
</dbReference>
<feature type="compositionally biased region" description="Basic and acidic residues" evidence="4">
    <location>
        <begin position="243"/>
        <end position="255"/>
    </location>
</feature>
<keyword evidence="2 3" id="KW-0802">TPR repeat</keyword>
<dbReference type="RefSeq" id="WP_085728990.1">
    <property type="nucleotide sequence ID" value="NZ_NBYN01000059.1"/>
</dbReference>
<evidence type="ECO:0000313" key="6">
    <source>
        <dbReference type="Proteomes" id="UP000192997"/>
    </source>
</evidence>
<proteinExistence type="predicted"/>
<dbReference type="EMBL" id="NBYN01000059">
    <property type="protein sequence ID" value="OSO88182.1"/>
    <property type="molecule type" value="Genomic_DNA"/>
</dbReference>
<reference evidence="6" key="1">
    <citation type="submission" date="2017-04" db="EMBL/GenBank/DDBJ databases">
        <authorList>
            <person name="Abreu V.A."/>
            <person name="Popin R.V."/>
            <person name="Rigonato J."/>
            <person name="Andreote A.P."/>
            <person name="Schaker P.C."/>
            <person name="Hoff-Risseti C."/>
            <person name="Alvarenga D.O."/>
            <person name="Varani A.M."/>
            <person name="Fiore M.F."/>
        </authorList>
    </citation>
    <scope>NUCLEOTIDE SEQUENCE [LARGE SCALE GENOMIC DNA]</scope>
    <source>
        <strain evidence="6">CENA303</strain>
    </source>
</reference>
<feature type="region of interest" description="Disordered" evidence="4">
    <location>
        <begin position="238"/>
        <end position="259"/>
    </location>
</feature>
<feature type="repeat" description="TPR" evidence="3">
    <location>
        <begin position="430"/>
        <end position="463"/>
    </location>
</feature>
<dbReference type="Proteomes" id="UP000192997">
    <property type="component" value="Unassembled WGS sequence"/>
</dbReference>
<dbReference type="PANTHER" id="PTHR45641">
    <property type="entry name" value="TETRATRICOPEPTIDE REPEAT PROTEIN (AFU_ORTHOLOGUE AFUA_6G03870)"/>
    <property type="match status" value="1"/>
</dbReference>
<comment type="caution">
    <text evidence="5">The sequence shown here is derived from an EMBL/GenBank/DDBJ whole genome shotgun (WGS) entry which is preliminary data.</text>
</comment>
<evidence type="ECO:0000256" key="3">
    <source>
        <dbReference type="PROSITE-ProRule" id="PRU00339"/>
    </source>
</evidence>
<dbReference type="AlphaFoldDB" id="A0A1X4G3W8"/>
<dbReference type="Gene3D" id="1.25.40.10">
    <property type="entry name" value="Tetratricopeptide repeat domain"/>
    <property type="match status" value="2"/>
</dbReference>
<accession>A0A1X4G3W8</accession>
<keyword evidence="1" id="KW-0677">Repeat</keyword>
<evidence type="ECO:0000256" key="4">
    <source>
        <dbReference type="SAM" id="MobiDB-lite"/>
    </source>
</evidence>